<name>A0A4D6MTK0_VIGUN</name>
<dbReference type="Proteomes" id="UP000501690">
    <property type="component" value="Linkage Group LG8"/>
</dbReference>
<keyword evidence="3" id="KW-1185">Reference proteome</keyword>
<proteinExistence type="predicted"/>
<organism evidence="2 3">
    <name type="scientific">Vigna unguiculata</name>
    <name type="common">Cowpea</name>
    <dbReference type="NCBI Taxonomy" id="3917"/>
    <lineage>
        <taxon>Eukaryota</taxon>
        <taxon>Viridiplantae</taxon>
        <taxon>Streptophyta</taxon>
        <taxon>Embryophyta</taxon>
        <taxon>Tracheophyta</taxon>
        <taxon>Spermatophyta</taxon>
        <taxon>Magnoliopsida</taxon>
        <taxon>eudicotyledons</taxon>
        <taxon>Gunneridae</taxon>
        <taxon>Pentapetalae</taxon>
        <taxon>rosids</taxon>
        <taxon>fabids</taxon>
        <taxon>Fabales</taxon>
        <taxon>Fabaceae</taxon>
        <taxon>Papilionoideae</taxon>
        <taxon>50 kb inversion clade</taxon>
        <taxon>NPAAA clade</taxon>
        <taxon>indigoferoid/millettioid clade</taxon>
        <taxon>Phaseoleae</taxon>
        <taxon>Vigna</taxon>
    </lineage>
</organism>
<reference evidence="2 3" key="1">
    <citation type="submission" date="2019-04" db="EMBL/GenBank/DDBJ databases">
        <title>An improved genome assembly and genetic linkage map for asparagus bean, Vigna unguiculata ssp. sesquipedialis.</title>
        <authorList>
            <person name="Xia Q."/>
            <person name="Zhang R."/>
            <person name="Dong Y."/>
        </authorList>
    </citation>
    <scope>NUCLEOTIDE SEQUENCE [LARGE SCALE GENOMIC DNA]</scope>
    <source>
        <tissue evidence="2">Leaf</tissue>
    </source>
</reference>
<feature type="compositionally biased region" description="Polar residues" evidence="1">
    <location>
        <begin position="80"/>
        <end position="92"/>
    </location>
</feature>
<evidence type="ECO:0000313" key="3">
    <source>
        <dbReference type="Proteomes" id="UP000501690"/>
    </source>
</evidence>
<gene>
    <name evidence="2" type="ORF">DEO72_LG8g1983</name>
</gene>
<protein>
    <submittedName>
        <fullName evidence="2">Uncharacterized protein</fullName>
    </submittedName>
</protein>
<evidence type="ECO:0000256" key="1">
    <source>
        <dbReference type="SAM" id="MobiDB-lite"/>
    </source>
</evidence>
<dbReference type="EMBL" id="CP039352">
    <property type="protein sequence ID" value="QCE03951.1"/>
    <property type="molecule type" value="Genomic_DNA"/>
</dbReference>
<sequence length="99" mass="11037">MHPQVHASILAFMQRCIVPASATVNSRHHCSEPSPYCLHQFRLRNMAAPALASQPYTLQKCRTRIAKCSGVNTQSSIDAQLLHQSRPPQQCHQKPAKHG</sequence>
<dbReference type="AlphaFoldDB" id="A0A4D6MTK0"/>
<evidence type="ECO:0000313" key="2">
    <source>
        <dbReference type="EMBL" id="QCE03951.1"/>
    </source>
</evidence>
<feature type="region of interest" description="Disordered" evidence="1">
    <location>
        <begin position="80"/>
        <end position="99"/>
    </location>
</feature>
<accession>A0A4D6MTK0</accession>